<reference evidence="1 2" key="1">
    <citation type="submission" date="2008-07" db="EMBL/GenBank/DDBJ databases">
        <authorList>
            <person name="Gonzalez J."/>
            <person name="Sokolova T."/>
            <person name="Ferriera S."/>
            <person name="Johnson J."/>
            <person name="Kravitz S."/>
            <person name="Beeson K."/>
            <person name="Sutton G."/>
            <person name="Rogers Y.-H."/>
            <person name="Friedman R."/>
            <person name="Frazier M."/>
            <person name="Venter J.C."/>
        </authorList>
    </citation>
    <scope>NUCLEOTIDE SEQUENCE [LARGE SCALE GENOMIC DNA]</scope>
    <source>
        <strain evidence="1 2">DSM 12653</strain>
    </source>
</reference>
<dbReference type="Proteomes" id="UP000010146">
    <property type="component" value="Unassembled WGS sequence"/>
</dbReference>
<gene>
    <name evidence="1" type="ORF">CDSM653_02590</name>
</gene>
<comment type="caution">
    <text evidence="1">The sequence shown here is derived from an EMBL/GenBank/DDBJ whole genome shotgun (WGS) entry which is preliminary data.</text>
</comment>
<accession>A0A0F5PJ13</accession>
<protein>
    <submittedName>
        <fullName evidence="1">Uncharacterized protein</fullName>
    </submittedName>
</protein>
<evidence type="ECO:0000313" key="2">
    <source>
        <dbReference type="Proteomes" id="UP000010146"/>
    </source>
</evidence>
<organism evidence="1 2">
    <name type="scientific">Caldanaerobacter subterraneus subsp. pacificus DSM 12653</name>
    <dbReference type="NCBI Taxonomy" id="391606"/>
    <lineage>
        <taxon>Bacteria</taxon>
        <taxon>Bacillati</taxon>
        <taxon>Bacillota</taxon>
        <taxon>Clostridia</taxon>
        <taxon>Thermoanaerobacterales</taxon>
        <taxon>Thermoanaerobacteraceae</taxon>
        <taxon>Caldanaerobacter</taxon>
    </lineage>
</organism>
<evidence type="ECO:0000313" key="1">
    <source>
        <dbReference type="EMBL" id="KKC28421.1"/>
    </source>
</evidence>
<dbReference type="EMBL" id="ABXP02000134">
    <property type="protein sequence ID" value="KKC28421.1"/>
    <property type="molecule type" value="Genomic_DNA"/>
</dbReference>
<reference evidence="2" key="3">
    <citation type="submission" date="2015-02" db="EMBL/GenBank/DDBJ databases">
        <title>Genome analysis of three genomes within the thermophilic hydrogenogenic bacterial species Caldanaerobacter subterraneus.</title>
        <authorList>
            <person name="Sant'Anna F.H."/>
            <person name="Lebedinsky A."/>
            <person name="Sokolova T."/>
            <person name="Robb F.T."/>
            <person name="Gonzalez J.M."/>
        </authorList>
    </citation>
    <scope>NUCLEOTIDE SEQUENCE [LARGE SCALE GENOMIC DNA]</scope>
    <source>
        <strain evidence="2">DSM 12653</strain>
    </source>
</reference>
<dbReference type="AlphaFoldDB" id="A0A0F5PJ13"/>
<name>A0A0F5PJ13_9THEO</name>
<proteinExistence type="predicted"/>
<sequence length="89" mass="9972">MKNVKKKENTSVVTGLIDMISPLALEFNARQIVCNDQLARILVIAGYPSKTNVARISRKAGRLGVVFSFYFQHTDTKEFINSLNKVIAE</sequence>
<reference evidence="1 2" key="2">
    <citation type="journal article" date="2015" name="BMC Genomics">
        <title>Analysis of three genomes within the thermophilic bacterial species Caldanaerobacter subterraneus with a focus on carbon monoxide dehydrogenase evolution and hydrolase diversity.</title>
        <authorList>
            <person name="Sant'Anna F.H."/>
            <person name="Lebedinsky A.V."/>
            <person name="Sokolova T.G."/>
            <person name="Robb F.T."/>
            <person name="Gonzalez J.M."/>
        </authorList>
    </citation>
    <scope>NUCLEOTIDE SEQUENCE [LARGE SCALE GENOMIC DNA]</scope>
    <source>
        <strain evidence="1 2">DSM 12653</strain>
    </source>
</reference>